<accession>A0AAV7YPL8</accession>
<dbReference type="AlphaFoldDB" id="A0AAV7YPL8"/>
<reference evidence="2" key="1">
    <citation type="submission" date="2022-08" db="EMBL/GenBank/DDBJ databases">
        <title>Novel sulphate-reducing endosymbionts in the free-living metamonad Anaeramoeba.</title>
        <authorList>
            <person name="Jerlstrom-Hultqvist J."/>
            <person name="Cepicka I."/>
            <person name="Gallot-Lavallee L."/>
            <person name="Salas-Leiva D."/>
            <person name="Curtis B.A."/>
            <person name="Zahonova K."/>
            <person name="Pipaliya S."/>
            <person name="Dacks J."/>
            <person name="Roger A.J."/>
        </authorList>
    </citation>
    <scope>NUCLEOTIDE SEQUENCE</scope>
    <source>
        <strain evidence="2">Busselton2</strain>
    </source>
</reference>
<evidence type="ECO:0000313" key="2">
    <source>
        <dbReference type="EMBL" id="KAJ3429887.1"/>
    </source>
</evidence>
<comment type="caution">
    <text evidence="2">The sequence shown here is derived from an EMBL/GenBank/DDBJ whole genome shotgun (WGS) entry which is preliminary data.</text>
</comment>
<dbReference type="GO" id="GO:0006282">
    <property type="term" value="P:regulation of DNA repair"/>
    <property type="evidence" value="ECO:0007669"/>
    <property type="project" value="InterPro"/>
</dbReference>
<dbReference type="EMBL" id="JANTQA010000051">
    <property type="protein sequence ID" value="KAJ3429887.1"/>
    <property type="molecule type" value="Genomic_DNA"/>
</dbReference>
<gene>
    <name evidence="2" type="ORF">M0812_22886</name>
</gene>
<proteinExistence type="predicted"/>
<name>A0AAV7YPL8_9EUKA</name>
<sequence length="368" mass="42406">MKKTIKKHLLAYLNFSSEELYKFFPPVFSNSNKQVIAKKMFEKEYENNKELMFSKWGILKHPKRCECKKPEIEMYENTFQYEATEENETAWYPNFADRRLFGYYSGNLLAQDELQVLEHPILGSLRNCLKIISDSVDHCKPLTRSKQKPTPVLIMNAERRCSFHVEPNAKEGRPQGLYGNKFACTSTDIVLKALELLNPPTFSNFYVMEAPKYGRGNYTTSQIYDLFSQCYTGYTAAKLLSTVPKLKNNSQIRFNDQNDFSFLDKEEKVKLNPIEQTVTIHLGHWGGGAYGGNKVMVTIIQLLAGYLTGIDKMIYHTFNQIGTKSYNTGFQILEKLIAKHKKDGKIDIKKILSDIEKLKLKWGFSDGN</sequence>
<feature type="domain" description="PARG catalytic Macro" evidence="1">
    <location>
        <begin position="260"/>
        <end position="321"/>
    </location>
</feature>
<dbReference type="Pfam" id="PF05028">
    <property type="entry name" value="PARG_cat_C"/>
    <property type="match status" value="1"/>
</dbReference>
<evidence type="ECO:0000313" key="3">
    <source>
        <dbReference type="Proteomes" id="UP001146793"/>
    </source>
</evidence>
<protein>
    <submittedName>
        <fullName evidence="2">Poly(Adp-ribose) glycohydrolase</fullName>
    </submittedName>
</protein>
<dbReference type="InterPro" id="IPR046372">
    <property type="entry name" value="PARG_cat_C"/>
</dbReference>
<dbReference type="Proteomes" id="UP001146793">
    <property type="component" value="Unassembled WGS sequence"/>
</dbReference>
<evidence type="ECO:0000259" key="1">
    <source>
        <dbReference type="Pfam" id="PF05028"/>
    </source>
</evidence>
<dbReference type="GO" id="GO:0004649">
    <property type="term" value="F:poly(ADP-ribose) glycohydrolase activity"/>
    <property type="evidence" value="ECO:0007669"/>
    <property type="project" value="InterPro"/>
</dbReference>
<organism evidence="2 3">
    <name type="scientific">Anaeramoeba flamelloides</name>
    <dbReference type="NCBI Taxonomy" id="1746091"/>
    <lineage>
        <taxon>Eukaryota</taxon>
        <taxon>Metamonada</taxon>
        <taxon>Anaeramoebidae</taxon>
        <taxon>Anaeramoeba</taxon>
    </lineage>
</organism>